<proteinExistence type="inferred from homology"/>
<evidence type="ECO:0000256" key="10">
    <source>
        <dbReference type="RuleBase" id="RU366002"/>
    </source>
</evidence>
<feature type="transmembrane region" description="Helical" evidence="10">
    <location>
        <begin position="112"/>
        <end position="131"/>
    </location>
</feature>
<keyword evidence="9 10" id="KW-0739">Sodium transport</keyword>
<reference evidence="12 13" key="1">
    <citation type="submission" date="2021-11" db="EMBL/GenBank/DDBJ databases">
        <title>Draft genome sequence of Actinomycetospora sp. SF1 isolated from the rhizosphere soil.</title>
        <authorList>
            <person name="Duangmal K."/>
            <person name="Chantavorakit T."/>
        </authorList>
    </citation>
    <scope>NUCLEOTIDE SEQUENCE [LARGE SCALE GENOMIC DNA]</scope>
    <source>
        <strain evidence="12 13">TBRC 5722</strain>
    </source>
</reference>
<comment type="function">
    <text evidence="10">Na(+)/H(+) antiporter that extrudes sodium in exchange for external protons.</text>
</comment>
<dbReference type="InterPro" id="IPR004705">
    <property type="entry name" value="Cation/H_exchanger_CPA1_bac"/>
</dbReference>
<dbReference type="Proteomes" id="UP001199469">
    <property type="component" value="Unassembled WGS sequence"/>
</dbReference>
<evidence type="ECO:0000256" key="4">
    <source>
        <dbReference type="ARBA" id="ARBA00022692"/>
    </source>
</evidence>
<evidence type="ECO:0000256" key="2">
    <source>
        <dbReference type="ARBA" id="ARBA00022448"/>
    </source>
</evidence>
<protein>
    <submittedName>
        <fullName evidence="12">Na+/H+ antiporter</fullName>
    </submittedName>
</protein>
<evidence type="ECO:0000256" key="8">
    <source>
        <dbReference type="ARBA" id="ARBA00023136"/>
    </source>
</evidence>
<keyword evidence="5 10" id="KW-1133">Transmembrane helix</keyword>
<dbReference type="PANTHER" id="PTHR10110:SF86">
    <property type="entry name" value="SODIUM_HYDROGEN EXCHANGER 7"/>
    <property type="match status" value="1"/>
</dbReference>
<feature type="transmembrane region" description="Helical" evidence="10">
    <location>
        <begin position="275"/>
        <end position="295"/>
    </location>
</feature>
<name>A0ABS8P3G4_9PSEU</name>
<gene>
    <name evidence="12" type="ORF">LQ327_01720</name>
</gene>
<evidence type="ECO:0000313" key="12">
    <source>
        <dbReference type="EMBL" id="MCD2192110.1"/>
    </source>
</evidence>
<evidence type="ECO:0000256" key="1">
    <source>
        <dbReference type="ARBA" id="ARBA00004651"/>
    </source>
</evidence>
<feature type="transmembrane region" description="Helical" evidence="10">
    <location>
        <begin position="301"/>
        <end position="325"/>
    </location>
</feature>
<evidence type="ECO:0000313" key="13">
    <source>
        <dbReference type="Proteomes" id="UP001199469"/>
    </source>
</evidence>
<evidence type="ECO:0000259" key="11">
    <source>
        <dbReference type="Pfam" id="PF00999"/>
    </source>
</evidence>
<dbReference type="Gene3D" id="6.10.140.1330">
    <property type="match status" value="1"/>
</dbReference>
<dbReference type="Pfam" id="PF00999">
    <property type="entry name" value="Na_H_Exchanger"/>
    <property type="match status" value="1"/>
</dbReference>
<dbReference type="InterPro" id="IPR006153">
    <property type="entry name" value="Cation/H_exchanger_TM"/>
</dbReference>
<keyword evidence="10" id="KW-0050">Antiport</keyword>
<keyword evidence="7 10" id="KW-0406">Ion transport</keyword>
<sequence>MNESLGILLAVLVGALAVTVLARKAGVSPPLALVVVFLGVSFIPGMPEVRLDPDLVLPLVLAPLLYSAGLQSSPRRLRENLRPIGLLAVGLVLFTAFAVGIVAWWLLPGLPLVSALILGAIVAPPDAVAAASIGRRLGLQRRVMAILEGESLLNDATALTLLRIFLAAAGVGAATPSVLTGLGEFVLTAAGGVVVGAAIGWLVHRIRLKLNDAVMESALGLVIPFATYVLAEDFTGPVHASGVLAVVVAGLYLGHKSSESGFASRLQDQAVWAGLDTVLEAFVFALIGLQLVVVVNELRSGLGTVFLAALAVLLATVLARIVWVFPTTYLTRLVPKVRQREKRLPWRVPAVISWSGMRGVVTLAAAFAVPDTVAGRDVIIFLAFVVTVGTLLLHGLTLPWLIRKLRVYDTGAQHDALEEAAAKQAAAEAAMHRLDEVAEDTTPEHITSQLRSWAEQRANGAWERLGRPLEEVGEAPTVAFSRLRREMLAAERETFVRFRDQGRLEDGIFVEMLRELDHEEAMLER</sequence>
<comment type="similarity">
    <text evidence="10">Belongs to the monovalent cation:proton antiporter 1 (CPA1) transporter (TC 2.A.36) family.</text>
</comment>
<keyword evidence="8 10" id="KW-0472">Membrane</keyword>
<comment type="caution">
    <text evidence="12">The sequence shown here is derived from an EMBL/GenBank/DDBJ whole genome shotgun (WGS) entry which is preliminary data.</text>
</comment>
<evidence type="ECO:0000256" key="5">
    <source>
        <dbReference type="ARBA" id="ARBA00022989"/>
    </source>
</evidence>
<dbReference type="InterPro" id="IPR018422">
    <property type="entry name" value="Cation/H_exchanger_CPA1"/>
</dbReference>
<feature type="transmembrane region" description="Helical" evidence="10">
    <location>
        <begin position="379"/>
        <end position="402"/>
    </location>
</feature>
<dbReference type="EMBL" id="JAJNDB010000001">
    <property type="protein sequence ID" value="MCD2192110.1"/>
    <property type="molecule type" value="Genomic_DNA"/>
</dbReference>
<feature type="transmembrane region" description="Helical" evidence="10">
    <location>
        <begin position="55"/>
        <end position="72"/>
    </location>
</feature>
<accession>A0ABS8P3G4</accession>
<keyword evidence="2 10" id="KW-0813">Transport</keyword>
<keyword evidence="13" id="KW-1185">Reference proteome</keyword>
<keyword evidence="6 10" id="KW-0915">Sodium</keyword>
<dbReference type="PANTHER" id="PTHR10110">
    <property type="entry name" value="SODIUM/HYDROGEN EXCHANGER"/>
    <property type="match status" value="1"/>
</dbReference>
<dbReference type="NCBIfam" id="TIGR00831">
    <property type="entry name" value="a_cpa1"/>
    <property type="match status" value="1"/>
</dbReference>
<comment type="subcellular location">
    <subcellularLocation>
        <location evidence="1 10">Cell membrane</location>
        <topology evidence="1 10">Multi-pass membrane protein</topology>
    </subcellularLocation>
</comment>
<keyword evidence="3 10" id="KW-1003">Cell membrane</keyword>
<evidence type="ECO:0000256" key="6">
    <source>
        <dbReference type="ARBA" id="ARBA00023053"/>
    </source>
</evidence>
<evidence type="ECO:0000256" key="3">
    <source>
        <dbReference type="ARBA" id="ARBA00022475"/>
    </source>
</evidence>
<feature type="transmembrane region" description="Helical" evidence="10">
    <location>
        <begin position="152"/>
        <end position="173"/>
    </location>
</feature>
<comment type="caution">
    <text evidence="10">Lacks conserved residue(s) required for the propagation of feature annotation.</text>
</comment>
<keyword evidence="4 10" id="KW-0812">Transmembrane</keyword>
<feature type="transmembrane region" description="Helical" evidence="10">
    <location>
        <begin position="346"/>
        <end position="367"/>
    </location>
</feature>
<feature type="transmembrane region" description="Helical" evidence="10">
    <location>
        <begin position="185"/>
        <end position="203"/>
    </location>
</feature>
<feature type="transmembrane region" description="Helical" evidence="10">
    <location>
        <begin position="84"/>
        <end position="106"/>
    </location>
</feature>
<dbReference type="RefSeq" id="WP_230729801.1">
    <property type="nucleotide sequence ID" value="NZ_JAJNDB010000001.1"/>
</dbReference>
<evidence type="ECO:0000256" key="9">
    <source>
        <dbReference type="ARBA" id="ARBA00023201"/>
    </source>
</evidence>
<evidence type="ECO:0000256" key="7">
    <source>
        <dbReference type="ARBA" id="ARBA00023065"/>
    </source>
</evidence>
<organism evidence="12 13">
    <name type="scientific">Actinomycetospora endophytica</name>
    <dbReference type="NCBI Taxonomy" id="2291215"/>
    <lineage>
        <taxon>Bacteria</taxon>
        <taxon>Bacillati</taxon>
        <taxon>Actinomycetota</taxon>
        <taxon>Actinomycetes</taxon>
        <taxon>Pseudonocardiales</taxon>
        <taxon>Pseudonocardiaceae</taxon>
        <taxon>Actinomycetospora</taxon>
    </lineage>
</organism>
<feature type="domain" description="Cation/H+ exchanger transmembrane" evidence="11">
    <location>
        <begin position="14"/>
        <end position="403"/>
    </location>
</feature>